<protein>
    <submittedName>
        <fullName evidence="9">LuxR family two component transcriptional regulator</fullName>
    </submittedName>
</protein>
<evidence type="ECO:0000256" key="3">
    <source>
        <dbReference type="ARBA" id="ARBA00023015"/>
    </source>
</evidence>
<dbReference type="Gene3D" id="1.10.10.10">
    <property type="entry name" value="Winged helix-like DNA-binding domain superfamily/Winged helix DNA-binding domain"/>
    <property type="match status" value="1"/>
</dbReference>
<comment type="caution">
    <text evidence="9">The sequence shown here is derived from an EMBL/GenBank/DDBJ whole genome shotgun (WGS) entry which is preliminary data.</text>
</comment>
<proteinExistence type="predicted"/>
<dbReference type="PANTHER" id="PTHR44688">
    <property type="entry name" value="DNA-BINDING TRANSCRIPTIONAL ACTIVATOR DEVR_DOSR"/>
    <property type="match status" value="1"/>
</dbReference>
<keyword evidence="2" id="KW-0902">Two-component regulatory system</keyword>
<dbReference type="EMBL" id="RCCI01000004">
    <property type="protein sequence ID" value="RLJ68576.1"/>
    <property type="molecule type" value="Genomic_DNA"/>
</dbReference>
<keyword evidence="10" id="KW-1185">Reference proteome</keyword>
<dbReference type="Proteomes" id="UP000268908">
    <property type="component" value="Unassembled WGS sequence"/>
</dbReference>
<dbReference type="PROSITE" id="PS00622">
    <property type="entry name" value="HTH_LUXR_1"/>
    <property type="match status" value="1"/>
</dbReference>
<evidence type="ECO:0000256" key="5">
    <source>
        <dbReference type="ARBA" id="ARBA00023163"/>
    </source>
</evidence>
<dbReference type="PROSITE" id="PS50110">
    <property type="entry name" value="RESPONSE_REGULATORY"/>
    <property type="match status" value="1"/>
</dbReference>
<keyword evidence="3" id="KW-0805">Transcription regulation</keyword>
<gene>
    <name evidence="9" type="ORF">DFR35_1144</name>
</gene>
<dbReference type="RefSeq" id="WP_121240463.1">
    <property type="nucleotide sequence ID" value="NZ_BHVV01000002.1"/>
</dbReference>
<dbReference type="GO" id="GO:0006352">
    <property type="term" value="P:DNA-templated transcription initiation"/>
    <property type="evidence" value="ECO:0007669"/>
    <property type="project" value="InterPro"/>
</dbReference>
<dbReference type="GO" id="GO:0003677">
    <property type="term" value="F:DNA binding"/>
    <property type="evidence" value="ECO:0007669"/>
    <property type="project" value="UniProtKB-KW"/>
</dbReference>
<sequence length="202" mass="22317">MDNTVFIIDDDASVRDALGLLLGLRGYRTAFFADAASFLNAYQPDWHGCLLIDIRMPGMNGLELQQKLRDIGCGIPAVIITGHGDVSSAREAFRAEAVDFLEKPLDETRLLKAIEEAYAYQDASLQEKKQSERVAAQMAELTPREREVMELVVAGKHNRDIAVELGISARTVEVHKARLMAKLKAEGVPQLVRMTLGLNGPR</sequence>
<evidence type="ECO:0000259" key="8">
    <source>
        <dbReference type="PROSITE" id="PS50110"/>
    </source>
</evidence>
<name>A0A497XMV2_9PROT</name>
<dbReference type="GO" id="GO:0003700">
    <property type="term" value="F:DNA-binding transcription factor activity"/>
    <property type="evidence" value="ECO:0007669"/>
    <property type="project" value="InterPro"/>
</dbReference>
<dbReference type="InterPro" id="IPR000792">
    <property type="entry name" value="Tscrpt_reg_LuxR_C"/>
</dbReference>
<evidence type="ECO:0000256" key="4">
    <source>
        <dbReference type="ARBA" id="ARBA00023125"/>
    </source>
</evidence>
<keyword evidence="5" id="KW-0804">Transcription</keyword>
<evidence type="ECO:0000256" key="1">
    <source>
        <dbReference type="ARBA" id="ARBA00022553"/>
    </source>
</evidence>
<dbReference type="InterPro" id="IPR001789">
    <property type="entry name" value="Sig_transdc_resp-reg_receiver"/>
</dbReference>
<dbReference type="Pfam" id="PF00196">
    <property type="entry name" value="GerE"/>
    <property type="match status" value="1"/>
</dbReference>
<dbReference type="InterPro" id="IPR011006">
    <property type="entry name" value="CheY-like_superfamily"/>
</dbReference>
<dbReference type="SMART" id="SM00421">
    <property type="entry name" value="HTH_LUXR"/>
    <property type="match status" value="1"/>
</dbReference>
<dbReference type="CDD" id="cd06170">
    <property type="entry name" value="LuxR_C_like"/>
    <property type="match status" value="1"/>
</dbReference>
<dbReference type="SUPFAM" id="SSF46894">
    <property type="entry name" value="C-terminal effector domain of the bipartite response regulators"/>
    <property type="match status" value="1"/>
</dbReference>
<dbReference type="InterPro" id="IPR014284">
    <property type="entry name" value="RNA_pol_sigma-70_dom"/>
</dbReference>
<organism evidence="9 10">
    <name type="scientific">Sulfurisoma sediminicola</name>
    <dbReference type="NCBI Taxonomy" id="1381557"/>
    <lineage>
        <taxon>Bacteria</taxon>
        <taxon>Pseudomonadati</taxon>
        <taxon>Pseudomonadota</taxon>
        <taxon>Betaproteobacteria</taxon>
        <taxon>Nitrosomonadales</taxon>
        <taxon>Sterolibacteriaceae</taxon>
        <taxon>Sulfurisoma</taxon>
    </lineage>
</organism>
<dbReference type="NCBIfam" id="TIGR02937">
    <property type="entry name" value="sigma70-ECF"/>
    <property type="match status" value="1"/>
</dbReference>
<dbReference type="GO" id="GO:0000160">
    <property type="term" value="P:phosphorelay signal transduction system"/>
    <property type="evidence" value="ECO:0007669"/>
    <property type="project" value="UniProtKB-KW"/>
</dbReference>
<reference evidence="9 10" key="1">
    <citation type="submission" date="2018-10" db="EMBL/GenBank/DDBJ databases">
        <title>Genomic Encyclopedia of Type Strains, Phase IV (KMG-IV): sequencing the most valuable type-strain genomes for metagenomic binning, comparative biology and taxonomic classification.</title>
        <authorList>
            <person name="Goeker M."/>
        </authorList>
    </citation>
    <scope>NUCLEOTIDE SEQUENCE [LARGE SCALE GENOMIC DNA]</scope>
    <source>
        <strain evidence="9 10">DSM 26916</strain>
    </source>
</reference>
<evidence type="ECO:0000259" key="7">
    <source>
        <dbReference type="PROSITE" id="PS50043"/>
    </source>
</evidence>
<dbReference type="Gene3D" id="3.40.50.2300">
    <property type="match status" value="1"/>
</dbReference>
<dbReference type="SMART" id="SM00448">
    <property type="entry name" value="REC"/>
    <property type="match status" value="1"/>
</dbReference>
<dbReference type="OrthoDB" id="9802186at2"/>
<dbReference type="FunFam" id="3.40.50.2300:FF:000018">
    <property type="entry name" value="DNA-binding transcriptional regulator NtrC"/>
    <property type="match status" value="1"/>
</dbReference>
<evidence type="ECO:0000256" key="2">
    <source>
        <dbReference type="ARBA" id="ARBA00023012"/>
    </source>
</evidence>
<evidence type="ECO:0000313" key="10">
    <source>
        <dbReference type="Proteomes" id="UP000268908"/>
    </source>
</evidence>
<dbReference type="InterPro" id="IPR016032">
    <property type="entry name" value="Sig_transdc_resp-reg_C-effctor"/>
</dbReference>
<dbReference type="PRINTS" id="PR00038">
    <property type="entry name" value="HTHLUXR"/>
</dbReference>
<dbReference type="InterPro" id="IPR036388">
    <property type="entry name" value="WH-like_DNA-bd_sf"/>
</dbReference>
<dbReference type="AlphaFoldDB" id="A0A497XMV2"/>
<keyword evidence="1 6" id="KW-0597">Phosphoprotein</keyword>
<evidence type="ECO:0000256" key="6">
    <source>
        <dbReference type="PROSITE-ProRule" id="PRU00169"/>
    </source>
</evidence>
<keyword evidence="4" id="KW-0238">DNA-binding</keyword>
<feature type="modified residue" description="4-aspartylphosphate" evidence="6">
    <location>
        <position position="53"/>
    </location>
</feature>
<dbReference type="PANTHER" id="PTHR44688:SF16">
    <property type="entry name" value="DNA-BINDING TRANSCRIPTIONAL ACTIVATOR DEVR_DOSR"/>
    <property type="match status" value="1"/>
</dbReference>
<feature type="domain" description="HTH luxR-type" evidence="7">
    <location>
        <begin position="134"/>
        <end position="199"/>
    </location>
</feature>
<feature type="domain" description="Response regulatory" evidence="8">
    <location>
        <begin position="4"/>
        <end position="118"/>
    </location>
</feature>
<evidence type="ECO:0000313" key="9">
    <source>
        <dbReference type="EMBL" id="RLJ68576.1"/>
    </source>
</evidence>
<dbReference type="PROSITE" id="PS50043">
    <property type="entry name" value="HTH_LUXR_2"/>
    <property type="match status" value="1"/>
</dbReference>
<dbReference type="SUPFAM" id="SSF52172">
    <property type="entry name" value="CheY-like"/>
    <property type="match status" value="1"/>
</dbReference>
<dbReference type="Pfam" id="PF00072">
    <property type="entry name" value="Response_reg"/>
    <property type="match status" value="1"/>
</dbReference>
<accession>A0A497XMV2</accession>